<sequence length="580" mass="66067">MSSPCTGETSEACFHGCCRAPSFVQSPKSPASSSSTMTTASTSQYHFTMAALSSLPNITPYFTNHESLPGLKESFSYFIKAFPHYSQTHRTDQLRSHEYNHLQTHACLDYIGIGLFSYSQQQRRRFDPTMASSSSHTPMLSDFYESHFFDICYKPLSLKSQMVISRAVLSQEQELEVKLRKRIMTFMNVSEDDYFMVFTSNQSSAFKLLADSYPFQTNRNLLTVYDYKSEAVESMVESSKRKGARVNSAEFSWPHMKLQTKHLKKMLLMRGNKNNKGLFVFPLQSRMTGSRYSYQWMSIARENGWHVLLDACALGPKDMETLGLSLFQPDFLICSFFKVFGENPSGFGCLFVKKTTCSILEDSTRASTVGIVSLVENPLRKDASLKSKLSEIDDDNDDGECRGLDHADSLGLVLISTRARILINWLVNALSRLKHPNSEDGHSLIRIYGPKIGYNRGPSLAFNVFDWKGEKVDPTLVQKLADRNNISLSCGVLQNFWFDDKVDEEREMGLEKMSFVVNKCRDNKRERCGIVSVVMASIGLITNFDDIFRLWGFVSRFLDADYVEKERWRYLALNQTTIEV</sequence>
<evidence type="ECO:0000313" key="3">
    <source>
        <dbReference type="Proteomes" id="UP000525078"/>
    </source>
</evidence>
<evidence type="ECO:0000259" key="1">
    <source>
        <dbReference type="Pfam" id="PF00266"/>
    </source>
</evidence>
<accession>A0A7J6FFU8</accession>
<dbReference type="Proteomes" id="UP000525078">
    <property type="component" value="Unassembled WGS sequence"/>
</dbReference>
<dbReference type="InterPro" id="IPR000192">
    <property type="entry name" value="Aminotrans_V_dom"/>
</dbReference>
<feature type="domain" description="Aminotransferase class V" evidence="1">
    <location>
        <begin position="178"/>
        <end position="361"/>
    </location>
</feature>
<dbReference type="EMBL" id="JAATIP010000126">
    <property type="protein sequence ID" value="KAF4369518.1"/>
    <property type="molecule type" value="Genomic_DNA"/>
</dbReference>
<reference evidence="2 3" key="1">
    <citation type="journal article" date="2020" name="bioRxiv">
        <title>Sequence and annotation of 42 cannabis genomes reveals extensive copy number variation in cannabinoid synthesis and pathogen resistance genes.</title>
        <authorList>
            <person name="Mckernan K.J."/>
            <person name="Helbert Y."/>
            <person name="Kane L.T."/>
            <person name="Ebling H."/>
            <person name="Zhang L."/>
            <person name="Liu B."/>
            <person name="Eaton Z."/>
            <person name="Mclaughlin S."/>
            <person name="Kingan S."/>
            <person name="Baybayan P."/>
            <person name="Concepcion G."/>
            <person name="Jordan M."/>
            <person name="Riva A."/>
            <person name="Barbazuk W."/>
            <person name="Harkins T."/>
        </authorList>
    </citation>
    <scope>NUCLEOTIDE SEQUENCE [LARGE SCALE GENOMIC DNA]</scope>
    <source>
        <strain evidence="3">cv. Jamaican Lion 4</strain>
        <tissue evidence="2">Leaf</tissue>
    </source>
</reference>
<dbReference type="Gene3D" id="3.90.1150.10">
    <property type="entry name" value="Aspartate Aminotransferase, domain 1"/>
    <property type="match status" value="1"/>
</dbReference>
<dbReference type="InterPro" id="IPR015424">
    <property type="entry name" value="PyrdxlP-dep_Trfase"/>
</dbReference>
<gene>
    <name evidence="2" type="ORF">F8388_019387</name>
</gene>
<dbReference type="InterPro" id="IPR015422">
    <property type="entry name" value="PyrdxlP-dep_Trfase_small"/>
</dbReference>
<protein>
    <recommendedName>
        <fullName evidence="1">Aminotransferase class V domain-containing protein</fullName>
    </recommendedName>
</protein>
<dbReference type="AlphaFoldDB" id="A0A7J6FFU8"/>
<dbReference type="InterPro" id="IPR015421">
    <property type="entry name" value="PyrdxlP-dep_Trfase_major"/>
</dbReference>
<proteinExistence type="predicted"/>
<dbReference type="Pfam" id="PF00266">
    <property type="entry name" value="Aminotran_5"/>
    <property type="match status" value="1"/>
</dbReference>
<name>A0A7J6FFU8_CANSA</name>
<dbReference type="PANTHER" id="PTHR14237">
    <property type="entry name" value="MOLYBDOPTERIN COFACTOR SULFURASE MOSC"/>
    <property type="match status" value="1"/>
</dbReference>
<dbReference type="SUPFAM" id="SSF53383">
    <property type="entry name" value="PLP-dependent transferases"/>
    <property type="match status" value="1"/>
</dbReference>
<organism evidence="2 3">
    <name type="scientific">Cannabis sativa</name>
    <name type="common">Hemp</name>
    <name type="synonym">Marijuana</name>
    <dbReference type="NCBI Taxonomy" id="3483"/>
    <lineage>
        <taxon>Eukaryota</taxon>
        <taxon>Viridiplantae</taxon>
        <taxon>Streptophyta</taxon>
        <taxon>Embryophyta</taxon>
        <taxon>Tracheophyta</taxon>
        <taxon>Spermatophyta</taxon>
        <taxon>Magnoliopsida</taxon>
        <taxon>eudicotyledons</taxon>
        <taxon>Gunneridae</taxon>
        <taxon>Pentapetalae</taxon>
        <taxon>rosids</taxon>
        <taxon>fabids</taxon>
        <taxon>Rosales</taxon>
        <taxon>Cannabaceae</taxon>
        <taxon>Cannabis</taxon>
    </lineage>
</organism>
<comment type="caution">
    <text evidence="2">The sequence shown here is derived from an EMBL/GenBank/DDBJ whole genome shotgun (WGS) entry which is preliminary data.</text>
</comment>
<dbReference type="PANTHER" id="PTHR14237:SF64">
    <property type="entry name" value="MOLYBDENUM COFACTOR SULFURASE-LIKE PROTEIN"/>
    <property type="match status" value="1"/>
</dbReference>
<evidence type="ECO:0000313" key="2">
    <source>
        <dbReference type="EMBL" id="KAF4369518.1"/>
    </source>
</evidence>
<dbReference type="Gene3D" id="3.40.640.10">
    <property type="entry name" value="Type I PLP-dependent aspartate aminotransferase-like (Major domain)"/>
    <property type="match status" value="1"/>
</dbReference>